<dbReference type="Proteomes" id="UP000831021">
    <property type="component" value="Segment"/>
</dbReference>
<proteinExistence type="predicted"/>
<evidence type="ECO:0000313" key="2">
    <source>
        <dbReference type="Proteomes" id="UP000831021"/>
    </source>
</evidence>
<sequence>MGKKSNHKHDYELIEIKNDDWFTHKKKCKICGHVNNRIRINKN</sequence>
<keyword evidence="2" id="KW-1185">Reference proteome</keyword>
<accession>A0AAE9K704</accession>
<protein>
    <submittedName>
        <fullName evidence="1">Uncharacterized protein</fullName>
    </submittedName>
</protein>
<evidence type="ECO:0000313" key="1">
    <source>
        <dbReference type="EMBL" id="UNY48773.1"/>
    </source>
</evidence>
<gene>
    <name evidence="1" type="ORF">fado_58</name>
</gene>
<organism evidence="1 2">
    <name type="scientific">Bacillus phage FADO</name>
    <dbReference type="NCBI Taxonomy" id="2917160"/>
    <lineage>
        <taxon>Viruses</taxon>
        <taxon>Duplodnaviria</taxon>
        <taxon>Heunggongvirae</taxon>
        <taxon>Uroviricota</taxon>
        <taxon>Caudoviricetes</taxon>
        <taxon>Heleneionescovirinae</taxon>
        <taxon>Zhangjivirus</taxon>
        <taxon>Zhangjivirus fado</taxon>
    </lineage>
</organism>
<name>A0AAE9K704_9CAUD</name>
<dbReference type="EMBL" id="OM236516">
    <property type="protein sequence ID" value="UNY48773.1"/>
    <property type="molecule type" value="Genomic_DNA"/>
</dbReference>
<reference evidence="1 2" key="1">
    <citation type="submission" date="2022-01" db="EMBL/GenBank/DDBJ databases">
        <authorList>
            <person name="Stokar-Avihail A."/>
        </authorList>
    </citation>
    <scope>NUCLEOTIDE SEQUENCE [LARGE SCALE GENOMIC DNA]</scope>
</reference>